<feature type="compositionally biased region" description="Low complexity" evidence="1">
    <location>
        <begin position="277"/>
        <end position="308"/>
    </location>
</feature>
<name>A0A7W4TPL5_KINRA</name>
<organism evidence="3 4">
    <name type="scientific">Kineococcus radiotolerans</name>
    <dbReference type="NCBI Taxonomy" id="131568"/>
    <lineage>
        <taxon>Bacteria</taxon>
        <taxon>Bacillati</taxon>
        <taxon>Actinomycetota</taxon>
        <taxon>Actinomycetes</taxon>
        <taxon>Kineosporiales</taxon>
        <taxon>Kineosporiaceae</taxon>
        <taxon>Kineococcus</taxon>
    </lineage>
</organism>
<dbReference type="PANTHER" id="PTHR34700:SF4">
    <property type="entry name" value="PHAGE-LIKE ELEMENT PBSX PROTEIN XKDP"/>
    <property type="match status" value="1"/>
</dbReference>
<dbReference type="CDD" id="cd00118">
    <property type="entry name" value="LysM"/>
    <property type="match status" value="1"/>
</dbReference>
<feature type="compositionally biased region" description="Low complexity" evidence="1">
    <location>
        <begin position="1"/>
        <end position="10"/>
    </location>
</feature>
<dbReference type="PANTHER" id="PTHR34700">
    <property type="entry name" value="POTASSIUM BINDING PROTEIN KBP"/>
    <property type="match status" value="1"/>
</dbReference>
<proteinExistence type="predicted"/>
<dbReference type="Gene3D" id="3.10.350.10">
    <property type="entry name" value="LysM domain"/>
    <property type="match status" value="1"/>
</dbReference>
<dbReference type="Proteomes" id="UP000533269">
    <property type="component" value="Unassembled WGS sequence"/>
</dbReference>
<dbReference type="InterPro" id="IPR052196">
    <property type="entry name" value="Bact_Kbp"/>
</dbReference>
<reference evidence="3 4" key="1">
    <citation type="submission" date="2020-08" db="EMBL/GenBank/DDBJ databases">
        <title>The Agave Microbiome: Exploring the role of microbial communities in plant adaptations to desert environments.</title>
        <authorList>
            <person name="Partida-Martinez L.P."/>
        </authorList>
    </citation>
    <scope>NUCLEOTIDE SEQUENCE [LARGE SCALE GENOMIC DNA]</scope>
    <source>
        <strain evidence="3 4">AS2.23</strain>
    </source>
</reference>
<reference evidence="3 4" key="2">
    <citation type="submission" date="2020-08" db="EMBL/GenBank/DDBJ databases">
        <authorList>
            <person name="Partida-Martinez L."/>
            <person name="Huntemann M."/>
            <person name="Clum A."/>
            <person name="Wang J."/>
            <person name="Palaniappan K."/>
            <person name="Ritter S."/>
            <person name="Chen I.-M."/>
            <person name="Stamatis D."/>
            <person name="Reddy T."/>
            <person name="O'Malley R."/>
            <person name="Daum C."/>
            <person name="Shapiro N."/>
            <person name="Ivanova N."/>
            <person name="Kyrpides N."/>
            <person name="Woyke T."/>
        </authorList>
    </citation>
    <scope>NUCLEOTIDE SEQUENCE [LARGE SCALE GENOMIC DNA]</scope>
    <source>
        <strain evidence="3 4">AS2.23</strain>
    </source>
</reference>
<sequence>MSTATSTRPPSRTPHRLPRVAPSRRERAGEVLRGLAAALVLLAVLAGVPLALVELVGNPLPDTPPARAWLDAELSASAVLDVLAVVLWLVWAHFVVCVLAETRAWIAGGGARAVPGGGANQLLARRLVAAVLLLASGAVWVPGTVPLLDAVAVSAPTPAPSAGAEAGAARASAVPAPAGSTAPDPGWAAARSGEPVVHVVQPPQGRHHDCLWDIAERTLGDPLRYHEIFELNRDRVQPDGSRLVDADLIRPGWTLLLPADAQGAALTAPVAAPPSAPVAEPAGVSWAPTAAPATPEGAGPATPGPADDLTSRAALSGGLLLAGVLVALRRRGGPTADGLADSLAATADPERARFLDHALRRLAADRAAAGLALPDVVAAHLSADELVLHLGTRAQGAAARPPRPWTVLEGGAWRVARADLPDLAVPGRPAPAVPAPFPALVDVARSGDHEVLLDLESAPGIVALGGDPGTARDVVASMAVELATNSWSDGVEVDLVGFGDDLSALAPENLRPHALLDEVLDRLERAGRAGTGTDLLAGRLERAGDRPRPRVVVVSGPPTDTQVGRLRNLVAGGRTPLAVVCVGDVPAASWRFAVTSDGRLDLGVLGLGGRARRLPPTEYAAWADALRP</sequence>
<gene>
    <name evidence="3" type="ORF">FHR75_003573</name>
</gene>
<feature type="transmembrane region" description="Helical" evidence="2">
    <location>
        <begin position="34"/>
        <end position="56"/>
    </location>
</feature>
<keyword evidence="2" id="KW-1133">Transmembrane helix</keyword>
<accession>A0A7W4TPL5</accession>
<dbReference type="EMBL" id="JACHVY010000004">
    <property type="protein sequence ID" value="MBB2902737.1"/>
    <property type="molecule type" value="Genomic_DNA"/>
</dbReference>
<dbReference type="AlphaFoldDB" id="A0A7W4TPL5"/>
<dbReference type="RefSeq" id="WP_183392474.1">
    <property type="nucleotide sequence ID" value="NZ_JACHVY010000004.1"/>
</dbReference>
<protein>
    <submittedName>
        <fullName evidence="3">Uncharacterized protein</fullName>
    </submittedName>
</protein>
<dbReference type="InterPro" id="IPR036779">
    <property type="entry name" value="LysM_dom_sf"/>
</dbReference>
<feature type="transmembrane region" description="Helical" evidence="2">
    <location>
        <begin position="127"/>
        <end position="148"/>
    </location>
</feature>
<evidence type="ECO:0000256" key="1">
    <source>
        <dbReference type="SAM" id="MobiDB-lite"/>
    </source>
</evidence>
<feature type="transmembrane region" description="Helical" evidence="2">
    <location>
        <begin position="76"/>
        <end position="100"/>
    </location>
</feature>
<keyword evidence="2" id="KW-0812">Transmembrane</keyword>
<evidence type="ECO:0000256" key="2">
    <source>
        <dbReference type="SAM" id="Phobius"/>
    </source>
</evidence>
<dbReference type="InterPro" id="IPR018392">
    <property type="entry name" value="LysM"/>
</dbReference>
<feature type="region of interest" description="Disordered" evidence="1">
    <location>
        <begin position="1"/>
        <end position="24"/>
    </location>
</feature>
<keyword evidence="2" id="KW-0472">Membrane</keyword>
<comment type="caution">
    <text evidence="3">The sequence shown here is derived from an EMBL/GenBank/DDBJ whole genome shotgun (WGS) entry which is preliminary data.</text>
</comment>
<feature type="region of interest" description="Disordered" evidence="1">
    <location>
        <begin position="272"/>
        <end position="308"/>
    </location>
</feature>
<evidence type="ECO:0000313" key="4">
    <source>
        <dbReference type="Proteomes" id="UP000533269"/>
    </source>
</evidence>
<evidence type="ECO:0000313" key="3">
    <source>
        <dbReference type="EMBL" id="MBB2902737.1"/>
    </source>
</evidence>